<accession>A0A5B7IZ31</accession>
<organism evidence="1 2">
    <name type="scientific">Portunus trituberculatus</name>
    <name type="common">Swimming crab</name>
    <name type="synonym">Neptunus trituberculatus</name>
    <dbReference type="NCBI Taxonomy" id="210409"/>
    <lineage>
        <taxon>Eukaryota</taxon>
        <taxon>Metazoa</taxon>
        <taxon>Ecdysozoa</taxon>
        <taxon>Arthropoda</taxon>
        <taxon>Crustacea</taxon>
        <taxon>Multicrustacea</taxon>
        <taxon>Malacostraca</taxon>
        <taxon>Eumalacostraca</taxon>
        <taxon>Eucarida</taxon>
        <taxon>Decapoda</taxon>
        <taxon>Pleocyemata</taxon>
        <taxon>Brachyura</taxon>
        <taxon>Eubrachyura</taxon>
        <taxon>Portunoidea</taxon>
        <taxon>Portunidae</taxon>
        <taxon>Portuninae</taxon>
        <taxon>Portunus</taxon>
    </lineage>
</organism>
<evidence type="ECO:0000313" key="2">
    <source>
        <dbReference type="Proteomes" id="UP000324222"/>
    </source>
</evidence>
<dbReference type="AlphaFoldDB" id="A0A5B7IZ31"/>
<dbReference type="Proteomes" id="UP000324222">
    <property type="component" value="Unassembled WGS sequence"/>
</dbReference>
<reference evidence="1 2" key="1">
    <citation type="submission" date="2019-05" db="EMBL/GenBank/DDBJ databases">
        <title>Another draft genome of Portunus trituberculatus and its Hox gene families provides insights of decapod evolution.</title>
        <authorList>
            <person name="Jeong J.-H."/>
            <person name="Song I."/>
            <person name="Kim S."/>
            <person name="Choi T."/>
            <person name="Kim D."/>
            <person name="Ryu S."/>
            <person name="Kim W."/>
        </authorList>
    </citation>
    <scope>NUCLEOTIDE SEQUENCE [LARGE SCALE GENOMIC DNA]</scope>
    <source>
        <tissue evidence="1">Muscle</tissue>
    </source>
</reference>
<protein>
    <submittedName>
        <fullName evidence="1">Uncharacterized protein</fullName>
    </submittedName>
</protein>
<proteinExistence type="predicted"/>
<name>A0A5B7IZ31_PORTR</name>
<gene>
    <name evidence="1" type="ORF">E2C01_084117</name>
</gene>
<keyword evidence="2" id="KW-1185">Reference proteome</keyword>
<dbReference type="EMBL" id="VSRR010080162">
    <property type="protein sequence ID" value="MPC89182.1"/>
    <property type="molecule type" value="Genomic_DNA"/>
</dbReference>
<comment type="caution">
    <text evidence="1">The sequence shown here is derived from an EMBL/GenBank/DDBJ whole genome shotgun (WGS) entry which is preliminary data.</text>
</comment>
<evidence type="ECO:0000313" key="1">
    <source>
        <dbReference type="EMBL" id="MPC89182.1"/>
    </source>
</evidence>
<sequence>MGDDPGGVDDGGSYGTTNWSLLLATSPVSRTRFCREDKVNKRYWACMYRSNLKAMLIKPRLVLPFTNLQEFTETNIPFRRARHHFAPQHSSEKRNFVKTRVGKR</sequence>